<reference evidence="1 2" key="1">
    <citation type="journal article" date="2018" name="Sci. Rep.">
        <title>Genomic signatures of local adaptation to the degree of environmental predictability in rotifers.</title>
        <authorList>
            <person name="Franch-Gras L."/>
            <person name="Hahn C."/>
            <person name="Garcia-Roger E.M."/>
            <person name="Carmona M.J."/>
            <person name="Serra M."/>
            <person name="Gomez A."/>
        </authorList>
    </citation>
    <scope>NUCLEOTIDE SEQUENCE [LARGE SCALE GENOMIC DNA]</scope>
    <source>
        <strain evidence="1">HYR1</strain>
    </source>
</reference>
<proteinExistence type="predicted"/>
<accession>A0A3M7SYA0</accession>
<dbReference type="EMBL" id="REGN01000589">
    <property type="protein sequence ID" value="RNA40803.1"/>
    <property type="molecule type" value="Genomic_DNA"/>
</dbReference>
<protein>
    <recommendedName>
        <fullName evidence="3">RNA-directed DNA polymerase from mobile element jockey-like</fullName>
    </recommendedName>
</protein>
<evidence type="ECO:0008006" key="3">
    <source>
        <dbReference type="Google" id="ProtNLM"/>
    </source>
</evidence>
<keyword evidence="2" id="KW-1185">Reference proteome</keyword>
<gene>
    <name evidence="1" type="ORF">BpHYR1_044963</name>
</gene>
<name>A0A3M7SYA0_BRAPC</name>
<dbReference type="AlphaFoldDB" id="A0A3M7SYA0"/>
<dbReference type="Proteomes" id="UP000276133">
    <property type="component" value="Unassembled WGS sequence"/>
</dbReference>
<comment type="caution">
    <text evidence="1">The sequence shown here is derived from an EMBL/GenBank/DDBJ whole genome shotgun (WGS) entry which is preliminary data.</text>
</comment>
<evidence type="ECO:0000313" key="2">
    <source>
        <dbReference type="Proteomes" id="UP000276133"/>
    </source>
</evidence>
<evidence type="ECO:0000313" key="1">
    <source>
        <dbReference type="EMBL" id="RNA40803.1"/>
    </source>
</evidence>
<feature type="non-terminal residue" evidence="1">
    <location>
        <position position="73"/>
    </location>
</feature>
<organism evidence="1 2">
    <name type="scientific">Brachionus plicatilis</name>
    <name type="common">Marine rotifer</name>
    <name type="synonym">Brachionus muelleri</name>
    <dbReference type="NCBI Taxonomy" id="10195"/>
    <lineage>
        <taxon>Eukaryota</taxon>
        <taxon>Metazoa</taxon>
        <taxon>Spiralia</taxon>
        <taxon>Gnathifera</taxon>
        <taxon>Rotifera</taxon>
        <taxon>Eurotatoria</taxon>
        <taxon>Monogononta</taxon>
        <taxon>Pseudotrocha</taxon>
        <taxon>Ploima</taxon>
        <taxon>Brachionidae</taxon>
        <taxon>Brachionus</taxon>
    </lineage>
</organism>
<sequence>MGSSEISQTITDFLKNKVQNNLDEPITLLEIRNALKKLKEEAGSGLDQIHNLMSLELGQVPKAWKIASITMIP</sequence>